<dbReference type="InterPro" id="IPR005302">
    <property type="entry name" value="MoCF_Sase_C"/>
</dbReference>
<proteinExistence type="inferred from homology"/>
<feature type="non-terminal residue" evidence="5">
    <location>
        <position position="1"/>
    </location>
</feature>
<evidence type="ECO:0000256" key="2">
    <source>
        <dbReference type="ARBA" id="ARBA00022898"/>
    </source>
</evidence>
<protein>
    <recommendedName>
        <fullName evidence="4">MOSC domain-containing protein</fullName>
    </recommendedName>
</protein>
<keyword evidence="1" id="KW-0808">Transferase</keyword>
<keyword evidence="3" id="KW-0501">Molybdenum cofactor biosynthesis</keyword>
<dbReference type="PANTHER" id="PTHR14237">
    <property type="entry name" value="MOLYBDOPTERIN COFACTOR SULFURASE MOSC"/>
    <property type="match status" value="1"/>
</dbReference>
<organism evidence="5 6">
    <name type="scientific">Exocentrus adspersus</name>
    <dbReference type="NCBI Taxonomy" id="1586481"/>
    <lineage>
        <taxon>Eukaryota</taxon>
        <taxon>Metazoa</taxon>
        <taxon>Ecdysozoa</taxon>
        <taxon>Arthropoda</taxon>
        <taxon>Hexapoda</taxon>
        <taxon>Insecta</taxon>
        <taxon>Pterygota</taxon>
        <taxon>Neoptera</taxon>
        <taxon>Endopterygota</taxon>
        <taxon>Coleoptera</taxon>
        <taxon>Polyphaga</taxon>
        <taxon>Cucujiformia</taxon>
        <taxon>Chrysomeloidea</taxon>
        <taxon>Cerambycidae</taxon>
        <taxon>Lamiinae</taxon>
        <taxon>Acanthocinini</taxon>
        <taxon>Exocentrus</taxon>
    </lineage>
</organism>
<sequence length="887" mass="101156">SAGENVEPELVEPKFQENHCIIPWNQPQSTYRAEWMRQSERRLIVITVTINVNCHSNYDPMMPSAFVVCLIERFCIWKIFLKFDTSYSTNQESLIVQEFCRVKGKCYLDHAGATLYSEKQLENTLWDLSNNVYSNPHAKSVTSKSTEDAIDIVRYQILNHFNTNNEEYTVIFTSSATAALKTIAECFNYGKTGGTLLYLENNHTSVLGMRNYAKCALEIKTEHALQILSSPSKNERSFSEGNNTSNLFVYPAQCNFSGTKYPLTWIHKVKDGWLNDLVKNRTKNWFVTLDCASYVSTNVLDLSKYKPDFIPISFYKMFGYPTGLGAQEMLVKKYFGGGTVLMALSSKNVMIPRKIMQDRFEDGTLPFLSILAIKHGFDTINRLNLSFDIISQHTYSLAQYFYRNLLVLHHFNGNPIAILYHDTVFENRQHQGGIVNFNLLRPNGDFIGFAEVLHMTNLHGIQIRTGCFCNPGACQRFLQLSENDVIKHFEAGHVCGDQNDLVDNYPTGSVRISFGYMSTREDADKLLKMIENCFVSKPIIKKLPTTWCVMQKKYEELFLKNHETTNTTNNKENVASQTSITERVLKEHRITNGNGETPTGSLKHIFVYPIKSCGAFSVKDNWTITPKGLQYDREWMITTPTGVCLTQKHNRNLCLIKPEIDLKRNILILKFKGKADFKLSLVNTMIEEQTAYICQSKVCGDRIQGWDCGDKVSDWLSENLCIPGLRLLRQCNFDEEIMGRISKNGMLTNTTSQLSLANKAQYLLVNSKSVEWLMGKIPNGELTEDAYSITKRFRPNFVVDFTHPFQENNYNSFSLSNISFKFAGRCTRCQMICINQESGDTSKEPLLTLSREFKGKINFGVYLNQEGVNEERSISLGCDVTGTNYEG</sequence>
<dbReference type="SUPFAM" id="SSF53383">
    <property type="entry name" value="PLP-dependent transferases"/>
    <property type="match status" value="1"/>
</dbReference>
<dbReference type="GO" id="GO:0006777">
    <property type="term" value="P:Mo-molybdopterin cofactor biosynthetic process"/>
    <property type="evidence" value="ECO:0007669"/>
    <property type="project" value="UniProtKB-KW"/>
</dbReference>
<accession>A0AAV8VZ66</accession>
<dbReference type="InterPro" id="IPR005303">
    <property type="entry name" value="MOCOS_middle"/>
</dbReference>
<gene>
    <name evidence="5" type="ORF">NQ315_012100</name>
</gene>
<dbReference type="InterPro" id="IPR015422">
    <property type="entry name" value="PyrdxlP-dep_Trfase_small"/>
</dbReference>
<evidence type="ECO:0000313" key="5">
    <source>
        <dbReference type="EMBL" id="KAJ8919115.1"/>
    </source>
</evidence>
<dbReference type="HAMAP" id="MF_03050">
    <property type="entry name" value="MOCOS"/>
    <property type="match status" value="1"/>
</dbReference>
<dbReference type="SUPFAM" id="SSF141673">
    <property type="entry name" value="MOSC N-terminal domain-like"/>
    <property type="match status" value="1"/>
</dbReference>
<evidence type="ECO:0000256" key="1">
    <source>
        <dbReference type="ARBA" id="ARBA00022679"/>
    </source>
</evidence>
<dbReference type="Pfam" id="PF03473">
    <property type="entry name" value="MOSC"/>
    <property type="match status" value="1"/>
</dbReference>
<dbReference type="PROSITE" id="PS51340">
    <property type="entry name" value="MOSC"/>
    <property type="match status" value="1"/>
</dbReference>
<dbReference type="InterPro" id="IPR015424">
    <property type="entry name" value="PyrdxlP-dep_Trfase"/>
</dbReference>
<keyword evidence="6" id="KW-1185">Reference proteome</keyword>
<dbReference type="Pfam" id="PF03476">
    <property type="entry name" value="MOSC_N"/>
    <property type="match status" value="1"/>
</dbReference>
<name>A0AAV8VZ66_9CUCU</name>
<reference evidence="5 6" key="1">
    <citation type="journal article" date="2023" name="Insect Mol. Biol.">
        <title>Genome sequencing provides insights into the evolution of gene families encoding plant cell wall-degrading enzymes in longhorned beetles.</title>
        <authorList>
            <person name="Shin N.R."/>
            <person name="Okamura Y."/>
            <person name="Kirsch R."/>
            <person name="Pauchet Y."/>
        </authorList>
    </citation>
    <scope>NUCLEOTIDE SEQUENCE [LARGE SCALE GENOMIC DNA]</scope>
    <source>
        <strain evidence="5">EAD_L_NR</strain>
    </source>
</reference>
<dbReference type="AlphaFoldDB" id="A0AAV8VZ66"/>
<dbReference type="InterPro" id="IPR015421">
    <property type="entry name" value="PyrdxlP-dep_Trfase_major"/>
</dbReference>
<keyword evidence="2" id="KW-0663">Pyridoxal phosphate</keyword>
<evidence type="ECO:0000313" key="6">
    <source>
        <dbReference type="Proteomes" id="UP001159042"/>
    </source>
</evidence>
<dbReference type="EMBL" id="JANEYG010000020">
    <property type="protein sequence ID" value="KAJ8919115.1"/>
    <property type="molecule type" value="Genomic_DNA"/>
</dbReference>
<dbReference type="Gene3D" id="3.90.1150.10">
    <property type="entry name" value="Aspartate Aminotransferase, domain 1"/>
    <property type="match status" value="1"/>
</dbReference>
<dbReference type="GO" id="GO:0030170">
    <property type="term" value="F:pyridoxal phosphate binding"/>
    <property type="evidence" value="ECO:0007669"/>
    <property type="project" value="InterPro"/>
</dbReference>
<dbReference type="InterPro" id="IPR000192">
    <property type="entry name" value="Aminotrans_V_dom"/>
</dbReference>
<dbReference type="PANTHER" id="PTHR14237:SF80">
    <property type="entry name" value="MOLYBDENUM COFACTOR SULFURASE"/>
    <property type="match status" value="1"/>
</dbReference>
<dbReference type="GO" id="GO:0030151">
    <property type="term" value="F:molybdenum ion binding"/>
    <property type="evidence" value="ECO:0007669"/>
    <property type="project" value="InterPro"/>
</dbReference>
<feature type="domain" description="MOSC" evidence="4">
    <location>
        <begin position="739"/>
        <end position="883"/>
    </location>
</feature>
<dbReference type="Proteomes" id="UP001159042">
    <property type="component" value="Unassembled WGS sequence"/>
</dbReference>
<dbReference type="GO" id="GO:0008265">
    <property type="term" value="F:molybdenum cofactor sulfurtransferase activity"/>
    <property type="evidence" value="ECO:0007669"/>
    <property type="project" value="InterPro"/>
</dbReference>
<evidence type="ECO:0000256" key="3">
    <source>
        <dbReference type="ARBA" id="ARBA00023150"/>
    </source>
</evidence>
<dbReference type="Gene3D" id="3.40.640.10">
    <property type="entry name" value="Type I PLP-dependent aspartate aminotransferase-like (Major domain)"/>
    <property type="match status" value="1"/>
</dbReference>
<evidence type="ECO:0000259" key="4">
    <source>
        <dbReference type="PROSITE" id="PS51340"/>
    </source>
</evidence>
<comment type="caution">
    <text evidence="5">The sequence shown here is derived from an EMBL/GenBank/DDBJ whole genome shotgun (WGS) entry which is preliminary data.</text>
</comment>
<dbReference type="InterPro" id="IPR028886">
    <property type="entry name" value="MoCo_sulfurase"/>
</dbReference>
<dbReference type="Pfam" id="PF00266">
    <property type="entry name" value="Aminotran_5"/>
    <property type="match status" value="1"/>
</dbReference>